<gene>
    <name evidence="1" type="ORF">MVEN_02512200</name>
</gene>
<keyword evidence="2" id="KW-1185">Reference proteome</keyword>
<name>A0A8H6WT27_9AGAR</name>
<evidence type="ECO:0000313" key="2">
    <source>
        <dbReference type="Proteomes" id="UP000620124"/>
    </source>
</evidence>
<sequence>MDCQFSFGPNRSYFCSAGSLYAWSENTLPIGLISLLEDATHPQALSTPYDVAFPMEPGTYALCWKTIRGEDWYEDGCLGPNYTRLSGFIKGVATSGGHTMRTVFGPGASYFSMSHSGCSWQNLPLALEDDILNSINVRRPTCVALGAQRSYVVIYNDRTVTWDLHGQYPLVEATIRNAQEKNGVMYVALNPFIAGEYYAVYGDGSASWNFPTAWTKDVSTISRGIAPVANIVSPVNPGGIAATIPRPATAAPATIPHPAAAPSPTAHKITWQQGLLLGLKATNDIAKIVQVLGN</sequence>
<dbReference type="OrthoDB" id="4764735at2759"/>
<proteinExistence type="predicted"/>
<dbReference type="AlphaFoldDB" id="A0A8H6WT27"/>
<protein>
    <submittedName>
        <fullName evidence="1">Uncharacterized protein</fullName>
    </submittedName>
</protein>
<organism evidence="1 2">
    <name type="scientific">Mycena venus</name>
    <dbReference type="NCBI Taxonomy" id="2733690"/>
    <lineage>
        <taxon>Eukaryota</taxon>
        <taxon>Fungi</taxon>
        <taxon>Dikarya</taxon>
        <taxon>Basidiomycota</taxon>
        <taxon>Agaricomycotina</taxon>
        <taxon>Agaricomycetes</taxon>
        <taxon>Agaricomycetidae</taxon>
        <taxon>Agaricales</taxon>
        <taxon>Marasmiineae</taxon>
        <taxon>Mycenaceae</taxon>
        <taxon>Mycena</taxon>
    </lineage>
</organism>
<accession>A0A8H6WT27</accession>
<reference evidence="1" key="1">
    <citation type="submission" date="2020-05" db="EMBL/GenBank/DDBJ databases">
        <title>Mycena genomes resolve the evolution of fungal bioluminescence.</title>
        <authorList>
            <person name="Tsai I.J."/>
        </authorList>
    </citation>
    <scope>NUCLEOTIDE SEQUENCE</scope>
    <source>
        <strain evidence="1">CCC161011</strain>
    </source>
</reference>
<evidence type="ECO:0000313" key="1">
    <source>
        <dbReference type="EMBL" id="KAF7328831.1"/>
    </source>
</evidence>
<comment type="caution">
    <text evidence="1">The sequence shown here is derived from an EMBL/GenBank/DDBJ whole genome shotgun (WGS) entry which is preliminary data.</text>
</comment>
<dbReference type="EMBL" id="JACAZI010000034">
    <property type="protein sequence ID" value="KAF7328831.1"/>
    <property type="molecule type" value="Genomic_DNA"/>
</dbReference>
<dbReference type="Proteomes" id="UP000620124">
    <property type="component" value="Unassembled WGS sequence"/>
</dbReference>